<keyword evidence="1" id="KW-1133">Transmembrane helix</keyword>
<comment type="caution">
    <text evidence="2">The sequence shown here is derived from an EMBL/GenBank/DDBJ whole genome shotgun (WGS) entry which is preliminary data.</text>
</comment>
<dbReference type="AlphaFoldDB" id="A0A5J4W276"/>
<dbReference type="EMBL" id="SNRW01003856">
    <property type="protein sequence ID" value="KAA6388760.1"/>
    <property type="molecule type" value="Genomic_DNA"/>
</dbReference>
<evidence type="ECO:0000313" key="2">
    <source>
        <dbReference type="EMBL" id="KAA6388760.1"/>
    </source>
</evidence>
<gene>
    <name evidence="2" type="ORF">EZS28_015710</name>
</gene>
<protein>
    <submittedName>
        <fullName evidence="2">Uncharacterized protein</fullName>
    </submittedName>
</protein>
<feature type="transmembrane region" description="Helical" evidence="1">
    <location>
        <begin position="35"/>
        <end position="57"/>
    </location>
</feature>
<evidence type="ECO:0000256" key="1">
    <source>
        <dbReference type="SAM" id="Phobius"/>
    </source>
</evidence>
<keyword evidence="1" id="KW-0472">Membrane</keyword>
<organism evidence="2 3">
    <name type="scientific">Streblomastix strix</name>
    <dbReference type="NCBI Taxonomy" id="222440"/>
    <lineage>
        <taxon>Eukaryota</taxon>
        <taxon>Metamonada</taxon>
        <taxon>Preaxostyla</taxon>
        <taxon>Oxymonadida</taxon>
        <taxon>Streblomastigidae</taxon>
        <taxon>Streblomastix</taxon>
    </lineage>
</organism>
<dbReference type="Proteomes" id="UP000324800">
    <property type="component" value="Unassembled WGS sequence"/>
</dbReference>
<proteinExistence type="predicted"/>
<accession>A0A5J4W276</accession>
<keyword evidence="1" id="KW-0812">Transmembrane</keyword>
<feature type="transmembrane region" description="Helical" evidence="1">
    <location>
        <begin position="7"/>
        <end position="29"/>
    </location>
</feature>
<evidence type="ECO:0000313" key="3">
    <source>
        <dbReference type="Proteomes" id="UP000324800"/>
    </source>
</evidence>
<name>A0A5J4W276_9EUKA</name>
<sequence>MKHCNSLVPYFVFFSLLMRFFILIPLGHISHPVQLVSFNLIHFHLFAGLCILAYFLGEGNTVAKGGRGQHALLQVVIHNPHYFRIMSPSFHKAS</sequence>
<reference evidence="2 3" key="1">
    <citation type="submission" date="2019-03" db="EMBL/GenBank/DDBJ databases">
        <title>Single cell metagenomics reveals metabolic interactions within the superorganism composed of flagellate Streblomastix strix and complex community of Bacteroidetes bacteria on its surface.</title>
        <authorList>
            <person name="Treitli S.C."/>
            <person name="Kolisko M."/>
            <person name="Husnik F."/>
            <person name="Keeling P."/>
            <person name="Hampl V."/>
        </authorList>
    </citation>
    <scope>NUCLEOTIDE SEQUENCE [LARGE SCALE GENOMIC DNA]</scope>
    <source>
        <strain evidence="2">ST1C</strain>
    </source>
</reference>